<dbReference type="AlphaFoldDB" id="A0A0D5CGW4"/>
<dbReference type="KEGG" id="cmh:VO01_04565"/>
<evidence type="ECO:0000313" key="2">
    <source>
        <dbReference type="EMBL" id="AJW78502.1"/>
    </source>
</evidence>
<accession>A0A0D5CGW4</accession>
<evidence type="ECO:0000313" key="3">
    <source>
        <dbReference type="Proteomes" id="UP000032604"/>
    </source>
</evidence>
<dbReference type="RefSeq" id="WP_045527179.1">
    <property type="nucleotide sequence ID" value="NZ_CP011043.1"/>
</dbReference>
<evidence type="ECO:0000259" key="1">
    <source>
        <dbReference type="Pfam" id="PF04954"/>
    </source>
</evidence>
<dbReference type="Proteomes" id="UP000032604">
    <property type="component" value="Chromosome"/>
</dbReference>
<dbReference type="EMBL" id="CP011043">
    <property type="protein sequence ID" value="AJW78502.1"/>
    <property type="molecule type" value="Genomic_DNA"/>
</dbReference>
<sequence length="134" mass="13967">MAGATRSRTRKDVKRQVLLVTDETGLAETQAALAALPLCTRGSVFVEVPDAAVEVALAHPPRMVVTVIAREGRGVDGAPAEPMAAVARAVGAWASEMMVFSAPISDEHPVTEVSVLLGGHVGGHDDLLHLLATR</sequence>
<dbReference type="InterPro" id="IPR039261">
    <property type="entry name" value="FNR_nucleotide-bd"/>
</dbReference>
<dbReference type="Gene3D" id="3.40.50.80">
    <property type="entry name" value="Nucleotide-binding domain of ferredoxin-NADP reductase (FNR) module"/>
    <property type="match status" value="1"/>
</dbReference>
<reference evidence="2 3" key="1">
    <citation type="journal article" date="2015" name="Genome Announc.">
        <title>Complete Genome Sequence of Clavibacter michiganensis subsp. insidiosus R1-1 Using PacBio Single-Molecule Real-Time Technology.</title>
        <authorList>
            <person name="Lu Y."/>
            <person name="Samac D.A."/>
            <person name="Glazebrook J."/>
            <person name="Ishimaru C.A."/>
        </authorList>
    </citation>
    <scope>NUCLEOTIDE SEQUENCE [LARGE SCALE GENOMIC DNA]</scope>
    <source>
        <strain evidence="2 3">R1-1</strain>
    </source>
</reference>
<name>A0A0D5CGW4_9MICO</name>
<gene>
    <name evidence="2" type="ORF">VO01_04565</name>
</gene>
<dbReference type="OrthoDB" id="5123323at2"/>
<organism evidence="2 3">
    <name type="scientific">Clavibacter michiganensis subsp. insidiosus</name>
    <dbReference type="NCBI Taxonomy" id="33014"/>
    <lineage>
        <taxon>Bacteria</taxon>
        <taxon>Bacillati</taxon>
        <taxon>Actinomycetota</taxon>
        <taxon>Actinomycetes</taxon>
        <taxon>Micrococcales</taxon>
        <taxon>Microbacteriaceae</taxon>
        <taxon>Clavibacter</taxon>
    </lineage>
</organism>
<dbReference type="HOGENOM" id="CLU_1892485_0_0_11"/>
<dbReference type="PATRIC" id="fig|33014.5.peg.954"/>
<protein>
    <recommendedName>
        <fullName evidence="1">SIP-like Rossmann fold domain-containing protein</fullName>
    </recommendedName>
</protein>
<proteinExistence type="predicted"/>
<dbReference type="InterPro" id="IPR007037">
    <property type="entry name" value="SIP_rossman_dom"/>
</dbReference>
<feature type="domain" description="SIP-like Rossmann fold" evidence="1">
    <location>
        <begin position="15"/>
        <end position="102"/>
    </location>
</feature>
<dbReference type="Pfam" id="PF04954">
    <property type="entry name" value="SIP"/>
    <property type="match status" value="1"/>
</dbReference>